<evidence type="ECO:0000313" key="1">
    <source>
        <dbReference type="EMBL" id="OAG25957.1"/>
    </source>
</evidence>
<evidence type="ECO:0000313" key="2">
    <source>
        <dbReference type="Proteomes" id="UP000077248"/>
    </source>
</evidence>
<dbReference type="KEGG" id="aalt:CC77DRAFT_16159"/>
<accession>A0A177E1Y3</accession>
<keyword evidence="2" id="KW-1185">Reference proteome</keyword>
<dbReference type="AlphaFoldDB" id="A0A177E1Y3"/>
<proteinExistence type="predicted"/>
<gene>
    <name evidence="1" type="ORF">CC77DRAFT_16159</name>
</gene>
<dbReference type="GeneID" id="29115952"/>
<sequence length="73" mass="7644">MFQSPAAPVFAGCSQCPLTNTTSLNALHPNFNTSIHYTVSCPGRLPAREASLVASCVPLGMVVPALRNMAPES</sequence>
<dbReference type="RefSeq" id="XP_018391378.1">
    <property type="nucleotide sequence ID" value="XM_018530358.1"/>
</dbReference>
<protein>
    <submittedName>
        <fullName evidence="1">Uncharacterized protein</fullName>
    </submittedName>
</protein>
<dbReference type="VEuPathDB" id="FungiDB:CC77DRAFT_16159"/>
<name>A0A177E1Y3_ALTAL</name>
<dbReference type="EMBL" id="KV441469">
    <property type="protein sequence ID" value="OAG25957.1"/>
    <property type="molecule type" value="Genomic_DNA"/>
</dbReference>
<dbReference type="Proteomes" id="UP000077248">
    <property type="component" value="Unassembled WGS sequence"/>
</dbReference>
<organism evidence="1 2">
    <name type="scientific">Alternaria alternata</name>
    <name type="common">Alternaria rot fungus</name>
    <name type="synonym">Torula alternata</name>
    <dbReference type="NCBI Taxonomy" id="5599"/>
    <lineage>
        <taxon>Eukaryota</taxon>
        <taxon>Fungi</taxon>
        <taxon>Dikarya</taxon>
        <taxon>Ascomycota</taxon>
        <taxon>Pezizomycotina</taxon>
        <taxon>Dothideomycetes</taxon>
        <taxon>Pleosporomycetidae</taxon>
        <taxon>Pleosporales</taxon>
        <taxon>Pleosporineae</taxon>
        <taxon>Pleosporaceae</taxon>
        <taxon>Alternaria</taxon>
        <taxon>Alternaria sect. Alternaria</taxon>
        <taxon>Alternaria alternata complex</taxon>
    </lineage>
</organism>
<reference evidence="1 2" key="1">
    <citation type="submission" date="2016-05" db="EMBL/GenBank/DDBJ databases">
        <title>Comparative analysis of secretome profiles of manganese(II)-oxidizing ascomycete fungi.</title>
        <authorList>
            <consortium name="DOE Joint Genome Institute"/>
            <person name="Zeiner C.A."/>
            <person name="Purvine S.O."/>
            <person name="Zink E.M."/>
            <person name="Wu S."/>
            <person name="Pasa-Tolic L."/>
            <person name="Chaput D.L."/>
            <person name="Haridas S."/>
            <person name="Grigoriev I.V."/>
            <person name="Santelli C.M."/>
            <person name="Hansel C.M."/>
        </authorList>
    </citation>
    <scope>NUCLEOTIDE SEQUENCE [LARGE SCALE GENOMIC DNA]</scope>
    <source>
        <strain evidence="1 2">SRC1lrK2f</strain>
    </source>
</reference>